<dbReference type="InterPro" id="IPR025874">
    <property type="entry name" value="DZR"/>
</dbReference>
<keyword evidence="3" id="KW-1185">Reference proteome</keyword>
<protein>
    <recommendedName>
        <fullName evidence="1">DZANK-type domain-containing protein</fullName>
    </recommendedName>
</protein>
<proteinExistence type="predicted"/>
<dbReference type="KEGG" id="acht:bsdcttw_14870"/>
<sequence length="87" mass="10080">MTLLFLVAIILIIYYLFIYKEAYKNIFGQINGKKCPNCGNPIESNYNVCPVCKETLRKKCPDCGKMVDINWKYCPYCEVQLRKGENG</sequence>
<gene>
    <name evidence="2" type="ORF">bsdcttw_14870</name>
</gene>
<dbReference type="EMBL" id="AP023368">
    <property type="protein sequence ID" value="BCJ98446.1"/>
    <property type="molecule type" value="Genomic_DNA"/>
</dbReference>
<evidence type="ECO:0000313" key="2">
    <source>
        <dbReference type="EMBL" id="BCJ98446.1"/>
    </source>
</evidence>
<name>A0A7I8DQ91_9FIRM</name>
<reference evidence="2 3" key="1">
    <citation type="submission" date="2020-08" db="EMBL/GenBank/DDBJ databases">
        <title>Draft genome sequencing of an Anaerocolumna strain isolated from anoxic soil subjected to BSD treatment.</title>
        <authorList>
            <person name="Uek A."/>
            <person name="Tonouchi A."/>
        </authorList>
    </citation>
    <scope>NUCLEOTIDE SEQUENCE [LARGE SCALE GENOMIC DNA]</scope>
    <source>
        <strain evidence="2 3">CTTW</strain>
    </source>
</reference>
<feature type="domain" description="DZANK-type" evidence="1">
    <location>
        <begin position="35"/>
        <end position="78"/>
    </location>
</feature>
<dbReference type="RefSeq" id="WP_185258776.1">
    <property type="nucleotide sequence ID" value="NZ_AP023368.1"/>
</dbReference>
<dbReference type="Proteomes" id="UP000515703">
    <property type="component" value="Chromosome"/>
</dbReference>
<dbReference type="Pfam" id="PF12773">
    <property type="entry name" value="DZR"/>
    <property type="match status" value="1"/>
</dbReference>
<organism evidence="2 3">
    <name type="scientific">Anaerocolumna chitinilytica</name>
    <dbReference type="NCBI Taxonomy" id="1727145"/>
    <lineage>
        <taxon>Bacteria</taxon>
        <taxon>Bacillati</taxon>
        <taxon>Bacillota</taxon>
        <taxon>Clostridia</taxon>
        <taxon>Lachnospirales</taxon>
        <taxon>Lachnospiraceae</taxon>
        <taxon>Anaerocolumna</taxon>
    </lineage>
</organism>
<dbReference type="AlphaFoldDB" id="A0A7I8DQ91"/>
<evidence type="ECO:0000313" key="3">
    <source>
        <dbReference type="Proteomes" id="UP000515703"/>
    </source>
</evidence>
<evidence type="ECO:0000259" key="1">
    <source>
        <dbReference type="Pfam" id="PF12773"/>
    </source>
</evidence>
<accession>A0A7I8DQ91</accession>
<reference evidence="2 3" key="2">
    <citation type="submission" date="2020-08" db="EMBL/GenBank/DDBJ databases">
        <authorList>
            <person name="Ueki A."/>
            <person name="Tonouchi A."/>
        </authorList>
    </citation>
    <scope>NUCLEOTIDE SEQUENCE [LARGE SCALE GENOMIC DNA]</scope>
    <source>
        <strain evidence="2 3">CTTW</strain>
    </source>
</reference>